<dbReference type="InterPro" id="IPR011990">
    <property type="entry name" value="TPR-like_helical_dom_sf"/>
</dbReference>
<name>A0A6C0GDQ5_9BACT</name>
<keyword evidence="3" id="KW-1185">Reference proteome</keyword>
<accession>A0A6C0GDQ5</accession>
<feature type="chain" id="PRO_5025445388" evidence="1">
    <location>
        <begin position="22"/>
        <end position="292"/>
    </location>
</feature>
<sequence length="292" mass="33334">MKIYTICFLLVLQLASSIVQAQIDFPNLSPPAYLKQKVGFMDITVEYERPAVRERKIMDGLVPFGKIWRTGAGKCTRISFSEDVTIHNTPVKAGSYSLFTVPNATEWTVIFNTDTTLYGAYDYDEKKDVVRFTLVPQKPGRFYETFTIDIDIVNNNAQFYLSWENTQIHFPVFTGTDERIMASIHQQLIEGKSDNGNVYEGAADYYIMNNKGLQQALQFAELAIRNNGEVSSYYRKMQILDKLGKYPEAIEAAKAGIGYIRKFGKKHNYDIPLEIATLENHITELKNKMDGR</sequence>
<proteinExistence type="predicted"/>
<evidence type="ECO:0000256" key="1">
    <source>
        <dbReference type="SAM" id="SignalP"/>
    </source>
</evidence>
<dbReference type="Pfam" id="PF11138">
    <property type="entry name" value="DUF2911"/>
    <property type="match status" value="1"/>
</dbReference>
<feature type="signal peptide" evidence="1">
    <location>
        <begin position="1"/>
        <end position="21"/>
    </location>
</feature>
<dbReference type="RefSeq" id="WP_162442210.1">
    <property type="nucleotide sequence ID" value="NZ_CP048222.1"/>
</dbReference>
<dbReference type="KEGG" id="rhoz:GXP67_05370"/>
<dbReference type="InterPro" id="IPR021314">
    <property type="entry name" value="DUF2911"/>
</dbReference>
<keyword evidence="1" id="KW-0732">Signal</keyword>
<evidence type="ECO:0000313" key="3">
    <source>
        <dbReference type="Proteomes" id="UP000480178"/>
    </source>
</evidence>
<reference evidence="2 3" key="1">
    <citation type="submission" date="2020-01" db="EMBL/GenBank/DDBJ databases">
        <authorList>
            <person name="Kim M.K."/>
        </authorList>
    </citation>
    <scope>NUCLEOTIDE SEQUENCE [LARGE SCALE GENOMIC DNA]</scope>
    <source>
        <strain evidence="2 3">172606-1</strain>
    </source>
</reference>
<dbReference type="SUPFAM" id="SSF48452">
    <property type="entry name" value="TPR-like"/>
    <property type="match status" value="1"/>
</dbReference>
<dbReference type="AlphaFoldDB" id="A0A6C0GDQ5"/>
<dbReference type="Proteomes" id="UP000480178">
    <property type="component" value="Chromosome"/>
</dbReference>
<evidence type="ECO:0000313" key="2">
    <source>
        <dbReference type="EMBL" id="QHT66139.1"/>
    </source>
</evidence>
<protein>
    <submittedName>
        <fullName evidence="2">DUF2911 domain-containing protein</fullName>
    </submittedName>
</protein>
<gene>
    <name evidence="2" type="ORF">GXP67_05370</name>
</gene>
<organism evidence="2 3">
    <name type="scientific">Rhodocytophaga rosea</name>
    <dbReference type="NCBI Taxonomy" id="2704465"/>
    <lineage>
        <taxon>Bacteria</taxon>
        <taxon>Pseudomonadati</taxon>
        <taxon>Bacteroidota</taxon>
        <taxon>Cytophagia</taxon>
        <taxon>Cytophagales</taxon>
        <taxon>Rhodocytophagaceae</taxon>
        <taxon>Rhodocytophaga</taxon>
    </lineage>
</organism>
<dbReference type="EMBL" id="CP048222">
    <property type="protein sequence ID" value="QHT66139.1"/>
    <property type="molecule type" value="Genomic_DNA"/>
</dbReference>